<dbReference type="PROSITE" id="PS51007">
    <property type="entry name" value="CYTC"/>
    <property type="match status" value="1"/>
</dbReference>
<gene>
    <name evidence="8" type="ORF">GWK41_01290</name>
</gene>
<keyword evidence="3 6" id="KW-0479">Metal-binding</keyword>
<keyword evidence="1" id="KW-0813">Transport</keyword>
<dbReference type="PRINTS" id="PR00606">
    <property type="entry name" value="CYTCHROMECID"/>
</dbReference>
<organism evidence="8 9">
    <name type="scientific">Persephonella atlantica</name>
    <dbReference type="NCBI Taxonomy" id="2699429"/>
    <lineage>
        <taxon>Bacteria</taxon>
        <taxon>Pseudomonadati</taxon>
        <taxon>Aquificota</taxon>
        <taxon>Aquificia</taxon>
        <taxon>Aquificales</taxon>
        <taxon>Hydrogenothermaceae</taxon>
        <taxon>Persephonella</taxon>
    </lineage>
</organism>
<dbReference type="InterPro" id="IPR036909">
    <property type="entry name" value="Cyt_c-like_dom_sf"/>
</dbReference>
<evidence type="ECO:0000256" key="6">
    <source>
        <dbReference type="PROSITE-ProRule" id="PRU00433"/>
    </source>
</evidence>
<sequence length="123" mass="14098">MKRATLLVFLTFKLSFGLSGEELFVKYNCASCHAPDRRVVGPSFLEISKKYGQSEKAIEKVARLIIKPRPENWPGMAYMPPFNIPLNEAKALARYVLIESVRNIKKEKKTDIEEILDLDAQFH</sequence>
<dbReference type="Proteomes" id="UP000772812">
    <property type="component" value="Unassembled WGS sequence"/>
</dbReference>
<protein>
    <submittedName>
        <fullName evidence="8">C-type cytochrome</fullName>
    </submittedName>
</protein>
<feature type="domain" description="Cytochrome c" evidence="7">
    <location>
        <begin position="15"/>
        <end position="100"/>
    </location>
</feature>
<evidence type="ECO:0000313" key="9">
    <source>
        <dbReference type="Proteomes" id="UP000772812"/>
    </source>
</evidence>
<evidence type="ECO:0000256" key="4">
    <source>
        <dbReference type="ARBA" id="ARBA00022982"/>
    </source>
</evidence>
<dbReference type="EMBL" id="JAACYA010000001">
    <property type="protein sequence ID" value="MBK3331697.1"/>
    <property type="molecule type" value="Genomic_DNA"/>
</dbReference>
<evidence type="ECO:0000259" key="7">
    <source>
        <dbReference type="PROSITE" id="PS51007"/>
    </source>
</evidence>
<reference evidence="8 9" key="1">
    <citation type="journal article" date="2021" name="Syst. Appl. Microbiol.">
        <title>Persephonella atlantica sp. nov.: How to adapt to physico-chemical gradients in high temperature hydrothermal habitats.</title>
        <authorList>
            <person name="Francois D.X."/>
            <person name="Godfroy A."/>
            <person name="Mathien C."/>
            <person name="Aube J."/>
            <person name="Cathalot C."/>
            <person name="Lesongeur F."/>
            <person name="L'Haridon S."/>
            <person name="Philippon X."/>
            <person name="Roussel E.G."/>
        </authorList>
    </citation>
    <scope>NUCLEOTIDE SEQUENCE [LARGE SCALE GENOMIC DNA]</scope>
    <source>
        <strain evidence="8 9">MO1340</strain>
    </source>
</reference>
<dbReference type="InterPro" id="IPR002324">
    <property type="entry name" value="Cyt_c_ID"/>
</dbReference>
<name>A0ABS1GFK1_9AQUI</name>
<dbReference type="InterPro" id="IPR009056">
    <property type="entry name" value="Cyt_c-like_dom"/>
</dbReference>
<dbReference type="Pfam" id="PF00034">
    <property type="entry name" value="Cytochrom_C"/>
    <property type="match status" value="1"/>
</dbReference>
<comment type="caution">
    <text evidence="8">The sequence shown here is derived from an EMBL/GenBank/DDBJ whole genome shotgun (WGS) entry which is preliminary data.</text>
</comment>
<proteinExistence type="predicted"/>
<keyword evidence="5 6" id="KW-0408">Iron</keyword>
<accession>A0ABS1GFK1</accession>
<evidence type="ECO:0000313" key="8">
    <source>
        <dbReference type="EMBL" id="MBK3331697.1"/>
    </source>
</evidence>
<evidence type="ECO:0000256" key="1">
    <source>
        <dbReference type="ARBA" id="ARBA00022448"/>
    </source>
</evidence>
<evidence type="ECO:0000256" key="5">
    <source>
        <dbReference type="ARBA" id="ARBA00023004"/>
    </source>
</evidence>
<keyword evidence="4" id="KW-0249">Electron transport</keyword>
<keyword evidence="2 6" id="KW-0349">Heme</keyword>
<dbReference type="RefSeq" id="WP_200673106.1">
    <property type="nucleotide sequence ID" value="NZ_JAACYA010000001.1"/>
</dbReference>
<dbReference type="Gene3D" id="1.10.760.10">
    <property type="entry name" value="Cytochrome c-like domain"/>
    <property type="match status" value="1"/>
</dbReference>
<evidence type="ECO:0000256" key="2">
    <source>
        <dbReference type="ARBA" id="ARBA00022617"/>
    </source>
</evidence>
<evidence type="ECO:0000256" key="3">
    <source>
        <dbReference type="ARBA" id="ARBA00022723"/>
    </source>
</evidence>
<keyword evidence="9" id="KW-1185">Reference proteome</keyword>
<dbReference type="SUPFAM" id="SSF46626">
    <property type="entry name" value="Cytochrome c"/>
    <property type="match status" value="1"/>
</dbReference>